<sequence>MQQGLDVAPQLEDSDDDSARGDAAGHESCALKSKNIIEVGAGFGSEVPKPLHDCPGMIS</sequence>
<proteinExistence type="predicted"/>
<comment type="caution">
    <text evidence="2">The sequence shown here is derived from an EMBL/GenBank/DDBJ whole genome shotgun (WGS) entry which is preliminary data.</text>
</comment>
<dbReference type="Proteomes" id="UP000712600">
    <property type="component" value="Unassembled WGS sequence"/>
</dbReference>
<gene>
    <name evidence="2" type="ORF">F2Q69_00060707</name>
</gene>
<dbReference type="AlphaFoldDB" id="A0A8S9RAH3"/>
<accession>A0A8S9RAH3</accession>
<evidence type="ECO:0000256" key="1">
    <source>
        <dbReference type="SAM" id="MobiDB-lite"/>
    </source>
</evidence>
<feature type="region of interest" description="Disordered" evidence="1">
    <location>
        <begin position="1"/>
        <end position="27"/>
    </location>
</feature>
<evidence type="ECO:0000313" key="3">
    <source>
        <dbReference type="Proteomes" id="UP000712600"/>
    </source>
</evidence>
<reference evidence="2" key="1">
    <citation type="submission" date="2019-12" db="EMBL/GenBank/DDBJ databases">
        <title>Genome sequencing and annotation of Brassica cretica.</title>
        <authorList>
            <person name="Studholme D.J."/>
            <person name="Sarris P."/>
        </authorList>
    </citation>
    <scope>NUCLEOTIDE SEQUENCE</scope>
    <source>
        <strain evidence="2">PFS-109/04</strain>
        <tissue evidence="2">Leaf</tissue>
    </source>
</reference>
<evidence type="ECO:0000313" key="2">
    <source>
        <dbReference type="EMBL" id="KAF3569786.1"/>
    </source>
</evidence>
<protein>
    <submittedName>
        <fullName evidence="2">Uncharacterized protein</fullName>
    </submittedName>
</protein>
<dbReference type="EMBL" id="QGKX02000095">
    <property type="protein sequence ID" value="KAF3569786.1"/>
    <property type="molecule type" value="Genomic_DNA"/>
</dbReference>
<organism evidence="2 3">
    <name type="scientific">Brassica cretica</name>
    <name type="common">Mustard</name>
    <dbReference type="NCBI Taxonomy" id="69181"/>
    <lineage>
        <taxon>Eukaryota</taxon>
        <taxon>Viridiplantae</taxon>
        <taxon>Streptophyta</taxon>
        <taxon>Embryophyta</taxon>
        <taxon>Tracheophyta</taxon>
        <taxon>Spermatophyta</taxon>
        <taxon>Magnoliopsida</taxon>
        <taxon>eudicotyledons</taxon>
        <taxon>Gunneridae</taxon>
        <taxon>Pentapetalae</taxon>
        <taxon>rosids</taxon>
        <taxon>malvids</taxon>
        <taxon>Brassicales</taxon>
        <taxon>Brassicaceae</taxon>
        <taxon>Brassiceae</taxon>
        <taxon>Brassica</taxon>
    </lineage>
</organism>
<name>A0A8S9RAH3_BRACR</name>